<keyword evidence="2" id="KW-1185">Reference proteome</keyword>
<feature type="non-terminal residue" evidence="1">
    <location>
        <position position="277"/>
    </location>
</feature>
<gene>
    <name evidence="1" type="ORF">DHETER_LOCUS12353</name>
</gene>
<proteinExistence type="predicted"/>
<protein>
    <submittedName>
        <fullName evidence="1">12097_t:CDS:1</fullName>
    </submittedName>
</protein>
<evidence type="ECO:0000313" key="1">
    <source>
        <dbReference type="EMBL" id="CAG8712718.1"/>
    </source>
</evidence>
<comment type="caution">
    <text evidence="1">The sequence shown here is derived from an EMBL/GenBank/DDBJ whole genome shotgun (WGS) entry which is preliminary data.</text>
</comment>
<dbReference type="EMBL" id="CAJVPU010030067">
    <property type="protein sequence ID" value="CAG8712718.1"/>
    <property type="molecule type" value="Genomic_DNA"/>
</dbReference>
<feature type="non-terminal residue" evidence="1">
    <location>
        <position position="1"/>
    </location>
</feature>
<organism evidence="1 2">
    <name type="scientific">Dentiscutata heterogama</name>
    <dbReference type="NCBI Taxonomy" id="1316150"/>
    <lineage>
        <taxon>Eukaryota</taxon>
        <taxon>Fungi</taxon>
        <taxon>Fungi incertae sedis</taxon>
        <taxon>Mucoromycota</taxon>
        <taxon>Glomeromycotina</taxon>
        <taxon>Glomeromycetes</taxon>
        <taxon>Diversisporales</taxon>
        <taxon>Gigasporaceae</taxon>
        <taxon>Dentiscutata</taxon>
    </lineage>
</organism>
<name>A0ACA9PNG9_9GLOM</name>
<dbReference type="Proteomes" id="UP000789702">
    <property type="component" value="Unassembled WGS sequence"/>
</dbReference>
<sequence length="277" mass="32065">DFNDSATCNDILNEWGNLIRPYFDTSYLTSVSGNTVKKDSLQEWVSNLKNDEPLQVVDLKLLPLYQILDKSLQEEIEFILGIDNQIEVKDRVLITGTVSIKASTHYYRVKFPENFKSSNYKIFGKLVSQNNPINSGVIKIQSMSISGFSIVIENFDITEDSQIVWMLIGLPSEIRYYSKTTRKIRVFFSNEHPFKYKEDLKIPLKVPKNLSTGSIICTNIIYPPSDCEAKLTSNIQNYHDEVEINISIDGKKRSHYDNNNDKNEEYSRKYNEEYLLQ</sequence>
<reference evidence="1" key="1">
    <citation type="submission" date="2021-06" db="EMBL/GenBank/DDBJ databases">
        <authorList>
            <person name="Kallberg Y."/>
            <person name="Tangrot J."/>
            <person name="Rosling A."/>
        </authorList>
    </citation>
    <scope>NUCLEOTIDE SEQUENCE</scope>
    <source>
        <strain evidence="1">IL203A</strain>
    </source>
</reference>
<accession>A0ACA9PNG9</accession>
<evidence type="ECO:0000313" key="2">
    <source>
        <dbReference type="Proteomes" id="UP000789702"/>
    </source>
</evidence>